<dbReference type="KEGG" id="lem:LEN_2285"/>
<gene>
    <name evidence="1" type="ORF">LEN_2285</name>
</gene>
<name>A0AAU9AHX2_LYSEN</name>
<dbReference type="Proteomes" id="UP000218824">
    <property type="component" value="Chromosome"/>
</dbReference>
<protein>
    <submittedName>
        <fullName evidence="1">Uncharacterized protein</fullName>
    </submittedName>
</protein>
<proteinExistence type="predicted"/>
<evidence type="ECO:0000313" key="1">
    <source>
        <dbReference type="EMBL" id="BAV97772.1"/>
    </source>
</evidence>
<dbReference type="EMBL" id="AP014940">
    <property type="protein sequence ID" value="BAV97772.1"/>
    <property type="molecule type" value="Genomic_DNA"/>
</dbReference>
<organism evidence="1 2">
    <name type="scientific">Lysobacter enzymogenes</name>
    <dbReference type="NCBI Taxonomy" id="69"/>
    <lineage>
        <taxon>Bacteria</taxon>
        <taxon>Pseudomonadati</taxon>
        <taxon>Pseudomonadota</taxon>
        <taxon>Gammaproteobacteria</taxon>
        <taxon>Lysobacterales</taxon>
        <taxon>Lysobacteraceae</taxon>
        <taxon>Lysobacter</taxon>
    </lineage>
</organism>
<dbReference type="AlphaFoldDB" id="A0AAU9AHX2"/>
<reference evidence="1 2" key="1">
    <citation type="journal article" date="2017" name="DNA Res.">
        <title>Complete genome sequence and expression profile of the commercial lytic enzyme producer Lysobacter enzymogenes M497-1.</title>
        <authorList>
            <person name="Takami H."/>
            <person name="Toyoda A."/>
            <person name="Uchiyama I."/>
            <person name="Itoh T."/>
            <person name="Takaki Y."/>
            <person name="Arai W."/>
            <person name="Nishi S."/>
            <person name="Kawai M."/>
            <person name="Shinya K."/>
            <person name="Ikeda H."/>
        </authorList>
    </citation>
    <scope>NUCLEOTIDE SEQUENCE [LARGE SCALE GENOMIC DNA]</scope>
    <source>
        <strain evidence="1 2">M497-1</strain>
    </source>
</reference>
<evidence type="ECO:0000313" key="2">
    <source>
        <dbReference type="Proteomes" id="UP000218824"/>
    </source>
</evidence>
<accession>A0AAU9AHX2</accession>
<sequence>MTAVSAGFSRMPRRMRAAESTLGRRAGAGNAACRGHIRNATFSEPVFQAVSGETVAASGMRKSRIQKEKY</sequence>